<dbReference type="EMBL" id="JACEIK010006595">
    <property type="protein sequence ID" value="MCE2055962.1"/>
    <property type="molecule type" value="Genomic_DNA"/>
</dbReference>
<sequence>MVWSNRSLIEEKSLSPKPQSRWRHNCRLYRHVSILAILAPFEFHIATMIKGDTVLPLLASRLWRRVARLSQHWGEQFNIVLDHPKYKELVQK</sequence>
<dbReference type="Proteomes" id="UP000823775">
    <property type="component" value="Unassembled WGS sequence"/>
</dbReference>
<name>A0ABS8W1T7_DATST</name>
<protein>
    <submittedName>
        <fullName evidence="1">Uncharacterized protein</fullName>
    </submittedName>
</protein>
<accession>A0ABS8W1T7</accession>
<evidence type="ECO:0000313" key="1">
    <source>
        <dbReference type="EMBL" id="MCE2055962.1"/>
    </source>
</evidence>
<reference evidence="1 2" key="1">
    <citation type="journal article" date="2021" name="BMC Genomics">
        <title>Datura genome reveals duplications of psychoactive alkaloid biosynthetic genes and high mutation rate following tissue culture.</title>
        <authorList>
            <person name="Rajewski A."/>
            <person name="Carter-House D."/>
            <person name="Stajich J."/>
            <person name="Litt A."/>
        </authorList>
    </citation>
    <scope>NUCLEOTIDE SEQUENCE [LARGE SCALE GENOMIC DNA]</scope>
    <source>
        <strain evidence="1">AR-01</strain>
    </source>
</reference>
<comment type="caution">
    <text evidence="1">The sequence shown here is derived from an EMBL/GenBank/DDBJ whole genome shotgun (WGS) entry which is preliminary data.</text>
</comment>
<gene>
    <name evidence="1" type="ORF">HAX54_043803</name>
</gene>
<feature type="non-terminal residue" evidence="1">
    <location>
        <position position="92"/>
    </location>
</feature>
<keyword evidence="2" id="KW-1185">Reference proteome</keyword>
<organism evidence="1 2">
    <name type="scientific">Datura stramonium</name>
    <name type="common">Jimsonweed</name>
    <name type="synonym">Common thornapple</name>
    <dbReference type="NCBI Taxonomy" id="4076"/>
    <lineage>
        <taxon>Eukaryota</taxon>
        <taxon>Viridiplantae</taxon>
        <taxon>Streptophyta</taxon>
        <taxon>Embryophyta</taxon>
        <taxon>Tracheophyta</taxon>
        <taxon>Spermatophyta</taxon>
        <taxon>Magnoliopsida</taxon>
        <taxon>eudicotyledons</taxon>
        <taxon>Gunneridae</taxon>
        <taxon>Pentapetalae</taxon>
        <taxon>asterids</taxon>
        <taxon>lamiids</taxon>
        <taxon>Solanales</taxon>
        <taxon>Solanaceae</taxon>
        <taxon>Solanoideae</taxon>
        <taxon>Datureae</taxon>
        <taxon>Datura</taxon>
    </lineage>
</organism>
<evidence type="ECO:0000313" key="2">
    <source>
        <dbReference type="Proteomes" id="UP000823775"/>
    </source>
</evidence>
<proteinExistence type="predicted"/>